<sequence>MSESKPKGFAALMKMRKKEKVEEEKEVKPVIREVSLSTIEDRISALEKQLQNAEDDSFVDVDEDSYSEKEEEIVPQGRKRKERKDAEERKQENQLLDKIKTEMAENKGDIELGEGEAYCEACCLKLNGDMDISTHIESSSHLARLKVLFKSNLFSSSHSKNVCTTCCVSFGTPELLVHHREFRGHANNATLKKRLCFCRLCKKQFTSGNQLSEHLKGKAHKERLEKMMAKQQGYKRSRGSYA</sequence>
<dbReference type="AlphaFoldDB" id="A0A196S5X0"/>
<dbReference type="GO" id="GO:0003676">
    <property type="term" value="F:nucleic acid binding"/>
    <property type="evidence" value="ECO:0007669"/>
    <property type="project" value="InterPro"/>
</dbReference>
<keyword evidence="1" id="KW-0479">Metal-binding</keyword>
<feature type="region of interest" description="Disordered" evidence="2">
    <location>
        <begin position="53"/>
        <end position="92"/>
    </location>
</feature>
<dbReference type="InterPro" id="IPR013087">
    <property type="entry name" value="Znf_C2H2_type"/>
</dbReference>
<dbReference type="SMART" id="SM00355">
    <property type="entry name" value="ZnF_C2H2"/>
    <property type="match status" value="2"/>
</dbReference>
<dbReference type="Proteomes" id="UP000078348">
    <property type="component" value="Unassembled WGS sequence"/>
</dbReference>
<comment type="caution">
    <text evidence="4">The sequence shown here is derived from an EMBL/GenBank/DDBJ whole genome shotgun (WGS) entry which is preliminary data.</text>
</comment>
<accession>A0A196S5X0</accession>
<dbReference type="EMBL" id="LXWW01000543">
    <property type="protein sequence ID" value="OAO12480.1"/>
    <property type="molecule type" value="Genomic_DNA"/>
</dbReference>
<dbReference type="SMART" id="SM00451">
    <property type="entry name" value="ZnF_U1"/>
    <property type="match status" value="2"/>
</dbReference>
<dbReference type="Pfam" id="PF12874">
    <property type="entry name" value="zf-met"/>
    <property type="match status" value="1"/>
</dbReference>
<keyword evidence="1" id="KW-0863">Zinc-finger</keyword>
<dbReference type="PROSITE" id="PS00028">
    <property type="entry name" value="ZINC_FINGER_C2H2_1"/>
    <property type="match status" value="2"/>
</dbReference>
<dbReference type="OrthoDB" id="1914176at2759"/>
<gene>
    <name evidence="4" type="ORF">AV274_5835</name>
</gene>
<evidence type="ECO:0000313" key="4">
    <source>
        <dbReference type="EMBL" id="OAO12480.1"/>
    </source>
</evidence>
<dbReference type="Gene3D" id="3.30.160.60">
    <property type="entry name" value="Classic Zinc Finger"/>
    <property type="match status" value="1"/>
</dbReference>
<dbReference type="GO" id="GO:0008270">
    <property type="term" value="F:zinc ion binding"/>
    <property type="evidence" value="ECO:0007669"/>
    <property type="project" value="UniProtKB-KW"/>
</dbReference>
<feature type="compositionally biased region" description="Basic and acidic residues" evidence="2">
    <location>
        <begin position="83"/>
        <end position="92"/>
    </location>
</feature>
<dbReference type="PROSITE" id="PS50157">
    <property type="entry name" value="ZINC_FINGER_C2H2_2"/>
    <property type="match status" value="1"/>
</dbReference>
<evidence type="ECO:0000313" key="5">
    <source>
        <dbReference type="Proteomes" id="UP000078348"/>
    </source>
</evidence>
<evidence type="ECO:0000256" key="1">
    <source>
        <dbReference type="PROSITE-ProRule" id="PRU00042"/>
    </source>
</evidence>
<keyword evidence="5" id="KW-1185">Reference proteome</keyword>
<evidence type="ECO:0000259" key="3">
    <source>
        <dbReference type="PROSITE" id="PS50157"/>
    </source>
</evidence>
<evidence type="ECO:0000256" key="2">
    <source>
        <dbReference type="SAM" id="MobiDB-lite"/>
    </source>
</evidence>
<dbReference type="SUPFAM" id="SSF57667">
    <property type="entry name" value="beta-beta-alpha zinc fingers"/>
    <property type="match status" value="1"/>
</dbReference>
<dbReference type="InterPro" id="IPR003604">
    <property type="entry name" value="Matrin/U1-like-C_Znf_C2H2"/>
</dbReference>
<organism evidence="4 5">
    <name type="scientific">Blastocystis sp. subtype 1 (strain ATCC 50177 / NandII)</name>
    <dbReference type="NCBI Taxonomy" id="478820"/>
    <lineage>
        <taxon>Eukaryota</taxon>
        <taxon>Sar</taxon>
        <taxon>Stramenopiles</taxon>
        <taxon>Bigyra</taxon>
        <taxon>Opalozoa</taxon>
        <taxon>Opalinata</taxon>
        <taxon>Blastocystidae</taxon>
        <taxon>Blastocystis</taxon>
    </lineage>
</organism>
<reference evidence="4 5" key="1">
    <citation type="submission" date="2016-05" db="EMBL/GenBank/DDBJ databases">
        <title>Nuclear genome of Blastocystis sp. subtype 1 NandII.</title>
        <authorList>
            <person name="Gentekaki E."/>
            <person name="Curtis B."/>
            <person name="Stairs C."/>
            <person name="Eme L."/>
            <person name="Herman E."/>
            <person name="Klimes V."/>
            <person name="Arias M.C."/>
            <person name="Elias M."/>
            <person name="Hilliou F."/>
            <person name="Klute M."/>
            <person name="Malik S.-B."/>
            <person name="Pightling A."/>
            <person name="Rachubinski R."/>
            <person name="Salas D."/>
            <person name="Schlacht A."/>
            <person name="Suga H."/>
            <person name="Archibald J."/>
            <person name="Ball S.G."/>
            <person name="Clark G."/>
            <person name="Dacks J."/>
            <person name="Van Der Giezen M."/>
            <person name="Tsaousis A."/>
            <person name="Roger A."/>
        </authorList>
    </citation>
    <scope>NUCLEOTIDE SEQUENCE [LARGE SCALE GENOMIC DNA]</scope>
    <source>
        <strain evidence="5">ATCC 50177 / NandII</strain>
    </source>
</reference>
<keyword evidence="1" id="KW-0862">Zinc</keyword>
<protein>
    <recommendedName>
        <fullName evidence="3">C2H2-type domain-containing protein</fullName>
    </recommendedName>
</protein>
<feature type="compositionally biased region" description="Acidic residues" evidence="2">
    <location>
        <begin position="53"/>
        <end position="73"/>
    </location>
</feature>
<dbReference type="InterPro" id="IPR036236">
    <property type="entry name" value="Znf_C2H2_sf"/>
</dbReference>
<feature type="domain" description="C2H2-type" evidence="3">
    <location>
        <begin position="196"/>
        <end position="225"/>
    </location>
</feature>
<name>A0A196S5X0_BLAHN</name>
<proteinExistence type="predicted"/>